<proteinExistence type="predicted"/>
<organism evidence="2 3">
    <name type="scientific">Enterobacter hormaechei</name>
    <dbReference type="NCBI Taxonomy" id="158836"/>
    <lineage>
        <taxon>Bacteria</taxon>
        <taxon>Pseudomonadati</taxon>
        <taxon>Pseudomonadota</taxon>
        <taxon>Gammaproteobacteria</taxon>
        <taxon>Enterobacterales</taxon>
        <taxon>Enterobacteriaceae</taxon>
        <taxon>Enterobacter</taxon>
        <taxon>Enterobacter cloacae complex</taxon>
    </lineage>
</organism>
<feature type="region of interest" description="Disordered" evidence="1">
    <location>
        <begin position="1"/>
        <end position="40"/>
    </location>
</feature>
<evidence type="ECO:0000256" key="1">
    <source>
        <dbReference type="SAM" id="MobiDB-lite"/>
    </source>
</evidence>
<reference evidence="2" key="1">
    <citation type="submission" date="2020-07" db="EMBL/GenBank/DDBJ databases">
        <title>Clinical and genomic characterization of carbapenemase-producing Enterobacterales causing secondary infections during the COVID-19 crisis at a New York City hospital.</title>
        <authorList>
            <person name="Gomez-Simmonds A."/>
            <person name="Annavajhala M.K."/>
            <person name="Uhlemann A.-C."/>
        </authorList>
    </citation>
    <scope>NUCLEOTIDE SEQUENCE</scope>
    <source>
        <strain evidence="2">NK1396</strain>
    </source>
</reference>
<dbReference type="Proteomes" id="UP000655273">
    <property type="component" value="Unassembled WGS sequence"/>
</dbReference>
<dbReference type="EMBL" id="JACXTA010000001">
    <property type="protein sequence ID" value="MBD3706738.1"/>
    <property type="molecule type" value="Genomic_DNA"/>
</dbReference>
<dbReference type="AlphaFoldDB" id="A0A927HM76"/>
<evidence type="ECO:0000313" key="3">
    <source>
        <dbReference type="Proteomes" id="UP000655273"/>
    </source>
</evidence>
<protein>
    <submittedName>
        <fullName evidence="2">Uncharacterized protein</fullName>
    </submittedName>
</protein>
<accession>A0A927HM76</accession>
<feature type="compositionally biased region" description="Low complexity" evidence="1">
    <location>
        <begin position="23"/>
        <end position="35"/>
    </location>
</feature>
<evidence type="ECO:0000313" key="2">
    <source>
        <dbReference type="EMBL" id="MBD3706738.1"/>
    </source>
</evidence>
<feature type="compositionally biased region" description="Polar residues" evidence="1">
    <location>
        <begin position="12"/>
        <end position="22"/>
    </location>
</feature>
<gene>
    <name evidence="2" type="ORF">IE983_05235</name>
</gene>
<comment type="caution">
    <text evidence="2">The sequence shown here is derived from an EMBL/GenBank/DDBJ whole genome shotgun (WGS) entry which is preliminary data.</text>
</comment>
<sequence>MALKAPSGNGDKATSPTPKAEQNASANTSDDASASPTLETITASTSWQITDKRGITATTGRLKGDDLEVAKGLGWPNRDFRRELILTSVDRNNVSKPQPLAGAFFMGDSGVMNNLHC</sequence>
<name>A0A927HM76_9ENTR</name>